<dbReference type="OrthoDB" id="9813383at2"/>
<dbReference type="GO" id="GO:0033969">
    <property type="term" value="F:gamma-glutamyl-gamma-aminobutyrate hydrolase activity"/>
    <property type="evidence" value="ECO:0007669"/>
    <property type="project" value="TreeGrafter"/>
</dbReference>
<dbReference type="Proteomes" id="UP000281813">
    <property type="component" value="Unassembled WGS sequence"/>
</dbReference>
<gene>
    <name evidence="1" type="ORF">D8M05_14985</name>
</gene>
<name>A0A494YUN2_9BACI</name>
<dbReference type="InterPro" id="IPR044668">
    <property type="entry name" value="PuuD-like"/>
</dbReference>
<dbReference type="InterPro" id="IPR011697">
    <property type="entry name" value="Peptidase_C26"/>
</dbReference>
<dbReference type="GO" id="GO:0006598">
    <property type="term" value="P:polyamine catabolic process"/>
    <property type="evidence" value="ECO:0007669"/>
    <property type="project" value="TreeGrafter"/>
</dbReference>
<proteinExistence type="predicted"/>
<dbReference type="GO" id="GO:0005829">
    <property type="term" value="C:cytosol"/>
    <property type="evidence" value="ECO:0007669"/>
    <property type="project" value="TreeGrafter"/>
</dbReference>
<protein>
    <submittedName>
        <fullName evidence="1">Gamma-glutamyl-gamma-aminobutyrate hydrolase family protein</fullName>
    </submittedName>
</protein>
<dbReference type="SUPFAM" id="SSF52317">
    <property type="entry name" value="Class I glutamine amidotransferase-like"/>
    <property type="match status" value="1"/>
</dbReference>
<dbReference type="EMBL" id="RBZO01000026">
    <property type="protein sequence ID" value="RKQ13809.1"/>
    <property type="molecule type" value="Genomic_DNA"/>
</dbReference>
<evidence type="ECO:0000313" key="2">
    <source>
        <dbReference type="Proteomes" id="UP000281813"/>
    </source>
</evidence>
<keyword evidence="1" id="KW-0378">Hydrolase</keyword>
<dbReference type="PROSITE" id="PS51273">
    <property type="entry name" value="GATASE_TYPE_1"/>
    <property type="match status" value="1"/>
</dbReference>
<dbReference type="PANTHER" id="PTHR43235:SF1">
    <property type="entry name" value="GLUTAMINE AMIDOTRANSFERASE PB2B2.05-RELATED"/>
    <property type="match status" value="1"/>
</dbReference>
<dbReference type="Pfam" id="PF07722">
    <property type="entry name" value="Peptidase_C26"/>
    <property type="match status" value="1"/>
</dbReference>
<sequence length="237" mass="26250">MKPLIGITSSMEINQSQYTINNNNVKAILQAGGMPVMLPYLLSDEDIDQIANHIDGLYATGGYDIDPTLFGEEPHPKLGTIIPNRDFFEIALIKKLLEMDKPILGVCRGSQTLNIAVGGDMYQDIYSQIDKELLQHAQKAPREYGSHFVTVQEGSLLHQITGEEKLRVNSYHHQANRGVSSDFQVSGAANDGVVEAVESKKHRFALGVQWHPEAMVVTGDKPSQKIYEAFIIACLEK</sequence>
<keyword evidence="2" id="KW-1185">Reference proteome</keyword>
<dbReference type="FunFam" id="3.40.50.880:FF:000030">
    <property type="entry name" value="Gamma-glutamyl-gamma-aminobutyrate hydrolase PuuD"/>
    <property type="match status" value="1"/>
</dbReference>
<dbReference type="RefSeq" id="WP_121133208.1">
    <property type="nucleotide sequence ID" value="NZ_JBHUFK010000017.1"/>
</dbReference>
<dbReference type="InterPro" id="IPR029062">
    <property type="entry name" value="Class_I_gatase-like"/>
</dbReference>
<dbReference type="AlphaFoldDB" id="A0A494YUN2"/>
<dbReference type="PANTHER" id="PTHR43235">
    <property type="entry name" value="GLUTAMINE AMIDOTRANSFERASE PB2B2.05-RELATED"/>
    <property type="match status" value="1"/>
</dbReference>
<dbReference type="Gene3D" id="3.40.50.880">
    <property type="match status" value="1"/>
</dbReference>
<organism evidence="1 2">
    <name type="scientific">Oceanobacillus bengalensis</name>
    <dbReference type="NCBI Taxonomy" id="1435466"/>
    <lineage>
        <taxon>Bacteria</taxon>
        <taxon>Bacillati</taxon>
        <taxon>Bacillota</taxon>
        <taxon>Bacilli</taxon>
        <taxon>Bacillales</taxon>
        <taxon>Bacillaceae</taxon>
        <taxon>Oceanobacillus</taxon>
    </lineage>
</organism>
<accession>A0A494YUN2</accession>
<dbReference type="CDD" id="cd01745">
    <property type="entry name" value="GATase1_2"/>
    <property type="match status" value="1"/>
</dbReference>
<reference evidence="1 2" key="1">
    <citation type="journal article" date="2015" name="Antonie Van Leeuwenhoek">
        <title>Oceanobacillus bengalensis sp. nov., a bacterium isolated from seawater of the Bay of Bengal.</title>
        <authorList>
            <person name="Yongchang O."/>
            <person name="Xiang W."/>
            <person name="Wang G."/>
        </authorList>
    </citation>
    <scope>NUCLEOTIDE SEQUENCE [LARGE SCALE GENOMIC DNA]</scope>
    <source>
        <strain evidence="1 2">MCCC 1K00260</strain>
    </source>
</reference>
<evidence type="ECO:0000313" key="1">
    <source>
        <dbReference type="EMBL" id="RKQ13809.1"/>
    </source>
</evidence>
<comment type="caution">
    <text evidence="1">The sequence shown here is derived from an EMBL/GenBank/DDBJ whole genome shotgun (WGS) entry which is preliminary data.</text>
</comment>